<dbReference type="GeneID" id="92814365"/>
<reference evidence="3" key="1">
    <citation type="submission" date="2023-10" db="EMBL/GenBank/DDBJ databases">
        <title>Whole Genome based description of the genera Actinobaculum and Actinotignum reveals a complex phylogenetic relationship within the species included in the genus Actinotignum.</title>
        <authorList>
            <person name="Jensen C.S."/>
            <person name="Dargis R."/>
            <person name="Kemp M."/>
            <person name="Christensen J.J."/>
        </authorList>
    </citation>
    <scope>NUCLEOTIDE SEQUENCE</scope>
    <source>
        <strain evidence="3">SLA_B245</strain>
    </source>
</reference>
<proteinExistence type="predicted"/>
<gene>
    <name evidence="3" type="ORF">R6G74_03185</name>
</gene>
<protein>
    <recommendedName>
        <fullName evidence="2">CT398-like coiled coil hairpin domain-containing protein</fullName>
    </recommendedName>
</protein>
<dbReference type="EMBL" id="JAWNFV010000005">
    <property type="protein sequence ID" value="MDY5140322.1"/>
    <property type="molecule type" value="Genomic_DNA"/>
</dbReference>
<keyword evidence="1" id="KW-0175">Coiled coil</keyword>
<dbReference type="RefSeq" id="WP_087070661.1">
    <property type="nucleotide sequence ID" value="NZ_CAUPFC010000007.1"/>
</dbReference>
<dbReference type="AlphaFoldDB" id="A0AAW9HLG2"/>
<sequence length="246" mass="26816">MKAPRADQLILLQVADLDAQLNRLERENTQHPLRASLGKLLNAIAARGREKTAAETQLEQARAELASVEKTSADLARQVADKEEKYNAGTGLTSRDLLVLEDEMAALRTTLEETSEKEFAALEAVEGGEERVRELGAAIDSLQEKVLAQRSELEDVVADITASQEKIRAQREELYAPLAESLKKVYEHSVATGGYAVMTMTPNGATGAGITLSPVEVAQIKATAEDEIYLSEDYDCIIVPVDYDEA</sequence>
<dbReference type="Pfam" id="PF24481">
    <property type="entry name" value="CT398_CC"/>
    <property type="match status" value="1"/>
</dbReference>
<accession>A0AAW9HLG2</accession>
<dbReference type="Proteomes" id="UP001288320">
    <property type="component" value="Unassembled WGS sequence"/>
</dbReference>
<name>A0AAW9HLG2_9ACTO</name>
<comment type="caution">
    <text evidence="3">The sequence shown here is derived from an EMBL/GenBank/DDBJ whole genome shotgun (WGS) entry which is preliminary data.</text>
</comment>
<evidence type="ECO:0000259" key="2">
    <source>
        <dbReference type="Pfam" id="PF24481"/>
    </source>
</evidence>
<dbReference type="Gene3D" id="1.10.287.1490">
    <property type="match status" value="1"/>
</dbReference>
<evidence type="ECO:0000313" key="4">
    <source>
        <dbReference type="Proteomes" id="UP001288320"/>
    </source>
</evidence>
<evidence type="ECO:0000256" key="1">
    <source>
        <dbReference type="SAM" id="Coils"/>
    </source>
</evidence>
<feature type="domain" description="CT398-like coiled coil hairpin" evidence="2">
    <location>
        <begin position="14"/>
        <end position="192"/>
    </location>
</feature>
<dbReference type="InterPro" id="IPR056003">
    <property type="entry name" value="CT398_CC_hairpin"/>
</dbReference>
<organism evidence="3 4">
    <name type="scientific">Actinotignum timonense</name>
    <dbReference type="NCBI Taxonomy" id="1870995"/>
    <lineage>
        <taxon>Bacteria</taxon>
        <taxon>Bacillati</taxon>
        <taxon>Actinomycetota</taxon>
        <taxon>Actinomycetes</taxon>
        <taxon>Actinomycetales</taxon>
        <taxon>Actinomycetaceae</taxon>
        <taxon>Actinotignum</taxon>
    </lineage>
</organism>
<feature type="coiled-coil region" evidence="1">
    <location>
        <begin position="51"/>
        <end position="173"/>
    </location>
</feature>
<evidence type="ECO:0000313" key="3">
    <source>
        <dbReference type="EMBL" id="MDY5140322.1"/>
    </source>
</evidence>